<gene>
    <name evidence="1" type="ORF">Q8814_21130</name>
</gene>
<organism evidence="1 2">
    <name type="scientific">Rhodococcus chondri</name>
    <dbReference type="NCBI Taxonomy" id="3065941"/>
    <lineage>
        <taxon>Bacteria</taxon>
        <taxon>Bacillati</taxon>
        <taxon>Actinomycetota</taxon>
        <taxon>Actinomycetes</taxon>
        <taxon>Mycobacteriales</taxon>
        <taxon>Nocardiaceae</taxon>
        <taxon>Rhodococcus</taxon>
    </lineage>
</organism>
<keyword evidence="2" id="KW-1185">Reference proteome</keyword>
<comment type="caution">
    <text evidence="1">The sequence shown here is derived from an EMBL/GenBank/DDBJ whole genome shotgun (WGS) entry which is preliminary data.</text>
</comment>
<sequence>MTEQTTETPSRPLSDIIEPGWAAALAPVAGEITAMGKFLRAEIASGRRYLPSGPNVLR</sequence>
<proteinExistence type="predicted"/>
<dbReference type="Proteomes" id="UP001331936">
    <property type="component" value="Unassembled WGS sequence"/>
</dbReference>
<feature type="non-terminal residue" evidence="1">
    <location>
        <position position="58"/>
    </location>
</feature>
<evidence type="ECO:0000313" key="2">
    <source>
        <dbReference type="Proteomes" id="UP001331936"/>
    </source>
</evidence>
<name>A0ABU7JX38_9NOCA</name>
<dbReference type="EMBL" id="JAUZMZ010000161">
    <property type="protein sequence ID" value="MEE2034588.1"/>
    <property type="molecule type" value="Genomic_DNA"/>
</dbReference>
<reference evidence="1 2" key="1">
    <citation type="submission" date="2023-08" db="EMBL/GenBank/DDBJ databases">
        <authorList>
            <person name="Girao M."/>
            <person name="Carvalho M.F."/>
        </authorList>
    </citation>
    <scope>NUCLEOTIDE SEQUENCE [LARGE SCALE GENOMIC DNA]</scope>
    <source>
        <strain evidence="1 2">CC-R104</strain>
    </source>
</reference>
<accession>A0ABU7JX38</accession>
<protein>
    <submittedName>
        <fullName evidence="1">Uracil-DNA glycosylase</fullName>
    </submittedName>
</protein>
<evidence type="ECO:0000313" key="1">
    <source>
        <dbReference type="EMBL" id="MEE2034588.1"/>
    </source>
</evidence>